<gene>
    <name evidence="1" type="ORF">SAMN05444515_10746</name>
</gene>
<evidence type="ECO:0000313" key="2">
    <source>
        <dbReference type="Proteomes" id="UP000199256"/>
    </source>
</evidence>
<keyword evidence="2" id="KW-1185">Reference proteome</keyword>
<accession>A0A1H7L8J6</accession>
<evidence type="ECO:0000313" key="1">
    <source>
        <dbReference type="EMBL" id="SEK95066.1"/>
    </source>
</evidence>
<proteinExistence type="predicted"/>
<protein>
    <submittedName>
        <fullName evidence="1">Uncharacterized protein</fullName>
    </submittedName>
</protein>
<reference evidence="2" key="1">
    <citation type="submission" date="2016-10" db="EMBL/GenBank/DDBJ databases">
        <authorList>
            <person name="Varghese N."/>
            <person name="Submissions S."/>
        </authorList>
    </citation>
    <scope>NUCLEOTIDE SEQUENCE [LARGE SCALE GENOMIC DNA]</scope>
    <source>
        <strain evidence="2">DSM 241</strain>
    </source>
</reference>
<dbReference type="Proteomes" id="UP000199256">
    <property type="component" value="Unassembled WGS sequence"/>
</dbReference>
<dbReference type="PANTHER" id="PTHR34655:SF2">
    <property type="entry name" value="PEROXIREDOXIN FAMILY PROTEIN"/>
    <property type="match status" value="1"/>
</dbReference>
<dbReference type="EMBL" id="FOAA01000007">
    <property type="protein sequence ID" value="SEK95066.1"/>
    <property type="molecule type" value="Genomic_DNA"/>
</dbReference>
<dbReference type="Gene3D" id="3.40.1260.10">
    <property type="entry name" value="DsrEFH-like"/>
    <property type="match status" value="1"/>
</dbReference>
<dbReference type="InterPro" id="IPR003787">
    <property type="entry name" value="Sulphur_relay_DsrE/F-like"/>
</dbReference>
<dbReference type="InterPro" id="IPR027396">
    <property type="entry name" value="DsrEFH-like"/>
</dbReference>
<organism evidence="1 2">
    <name type="scientific">Ectothiorhodospira marina</name>
    <dbReference type="NCBI Taxonomy" id="1396821"/>
    <lineage>
        <taxon>Bacteria</taxon>
        <taxon>Pseudomonadati</taxon>
        <taxon>Pseudomonadota</taxon>
        <taxon>Gammaproteobacteria</taxon>
        <taxon>Chromatiales</taxon>
        <taxon>Ectothiorhodospiraceae</taxon>
        <taxon>Ectothiorhodospira</taxon>
    </lineage>
</organism>
<dbReference type="STRING" id="1396821.SAMN05444515_10746"/>
<name>A0A1H7L8J6_9GAMM</name>
<dbReference type="SUPFAM" id="SSF75169">
    <property type="entry name" value="DsrEFH-like"/>
    <property type="match status" value="1"/>
</dbReference>
<sequence>MTEKILIMLLNTRLDAPGTLGAPFFQATVAAAMDLEVEIYFAAETTQLLKRGVAETLFPGEAREKSVYDFMKDAHEAGVKFYACAGAMGEHGLDDTNAIPELDGKRGGGAFIGEVAEDGVVTLTY</sequence>
<dbReference type="Pfam" id="PF02635">
    <property type="entry name" value="DsrE"/>
    <property type="match status" value="1"/>
</dbReference>
<dbReference type="RefSeq" id="WP_090253213.1">
    <property type="nucleotide sequence ID" value="NZ_FOAA01000007.1"/>
</dbReference>
<dbReference type="AlphaFoldDB" id="A0A1H7L8J6"/>
<dbReference type="OrthoDB" id="7932267at2"/>
<dbReference type="PANTHER" id="PTHR34655">
    <property type="entry name" value="CONSERVED WITHIN P. AEROPHILUM"/>
    <property type="match status" value="1"/>
</dbReference>